<protein>
    <submittedName>
        <fullName evidence="2">Uncharacterized protein</fullName>
    </submittedName>
</protein>
<comment type="caution">
    <text evidence="2">The sequence shown here is derived from an EMBL/GenBank/DDBJ whole genome shotgun (WGS) entry which is preliminary data.</text>
</comment>
<evidence type="ECO:0000313" key="3">
    <source>
        <dbReference type="Proteomes" id="UP001519460"/>
    </source>
</evidence>
<name>A0ABD0J1Z2_9CAEN</name>
<proteinExistence type="predicted"/>
<feature type="chain" id="PRO_5044814252" evidence="1">
    <location>
        <begin position="26"/>
        <end position="539"/>
    </location>
</feature>
<organism evidence="2 3">
    <name type="scientific">Batillaria attramentaria</name>
    <dbReference type="NCBI Taxonomy" id="370345"/>
    <lineage>
        <taxon>Eukaryota</taxon>
        <taxon>Metazoa</taxon>
        <taxon>Spiralia</taxon>
        <taxon>Lophotrochozoa</taxon>
        <taxon>Mollusca</taxon>
        <taxon>Gastropoda</taxon>
        <taxon>Caenogastropoda</taxon>
        <taxon>Sorbeoconcha</taxon>
        <taxon>Cerithioidea</taxon>
        <taxon>Batillariidae</taxon>
        <taxon>Batillaria</taxon>
    </lineage>
</organism>
<dbReference type="Proteomes" id="UP001519460">
    <property type="component" value="Unassembled WGS sequence"/>
</dbReference>
<feature type="signal peptide" evidence="1">
    <location>
        <begin position="1"/>
        <end position="25"/>
    </location>
</feature>
<evidence type="ECO:0000313" key="2">
    <source>
        <dbReference type="EMBL" id="KAK7451353.1"/>
    </source>
</evidence>
<keyword evidence="3" id="KW-1185">Reference proteome</keyword>
<sequence>MGATHTLDTLRLTFTLLLLPALCHATASYASQTATCDRQWVKVFENDETGAAVFGEKRDLKMAVLRGAAIRVLLHDLNIEPSGVITHSFTSGVDNVNIRGDEICAEIINHIALSGCEYVTNAHYRHFLPCTTGNVHVAQYLVESPSFLGQDTQKVRVSWFAKDLQADIYNNKPFYGHFLDGGATVGVRQELLRAAKEGKEIRALMTDRGYGFPLHVIMWSRDGRVCGQSNMHLSQKYSGNNIVFNTQTPYKWFSSWCTNGRRDSSRWAVGGRTNRGRGSDYVSLNWYVDPCWQHVYTNDEYGDAMDGSLGMLTEAIRSGHRVRVTMANFAMEANFVRVKNGHVTAYLIDMLSNKGGNSFDEFDFKTDTHYTFRLVHTTGTVRTYGYLVRNTSVPVTPVMSKQTIKWFVDTRRWHKILETKSNGVATWGMKGNLKSAIRKAANLRIGVSFDVRGGEMYVNADNARVATTGGDDDAAAQAIRILGDQPTNEYEFELARMPFWVYLCMPTNSEINLSGWQLGEHRRYFQSSRKALTSWFAEL</sequence>
<evidence type="ECO:0000256" key="1">
    <source>
        <dbReference type="SAM" id="SignalP"/>
    </source>
</evidence>
<accession>A0ABD0J1Z2</accession>
<dbReference type="EMBL" id="JACVVK020000728">
    <property type="protein sequence ID" value="KAK7451353.1"/>
    <property type="molecule type" value="Genomic_DNA"/>
</dbReference>
<dbReference type="AlphaFoldDB" id="A0ABD0J1Z2"/>
<reference evidence="2 3" key="1">
    <citation type="journal article" date="2023" name="Sci. Data">
        <title>Genome assembly of the Korean intertidal mud-creeper Batillaria attramentaria.</title>
        <authorList>
            <person name="Patra A.K."/>
            <person name="Ho P.T."/>
            <person name="Jun S."/>
            <person name="Lee S.J."/>
            <person name="Kim Y."/>
            <person name="Won Y.J."/>
        </authorList>
    </citation>
    <scope>NUCLEOTIDE SEQUENCE [LARGE SCALE GENOMIC DNA]</scope>
    <source>
        <strain evidence="2">Wonlab-2016</strain>
    </source>
</reference>
<gene>
    <name evidence="2" type="ORF">BaRGS_00039825</name>
</gene>
<keyword evidence="1" id="KW-0732">Signal</keyword>